<dbReference type="InterPro" id="IPR000428">
    <property type="entry name" value="Cu-bd"/>
</dbReference>
<dbReference type="EMBL" id="LODL01000005">
    <property type="protein sequence ID" value="KXB32524.1"/>
    <property type="molecule type" value="Genomic_DNA"/>
</dbReference>
<keyword evidence="1" id="KW-0479">Metal-binding</keyword>
<evidence type="ECO:0000313" key="4">
    <source>
        <dbReference type="Proteomes" id="UP000070186"/>
    </source>
</evidence>
<dbReference type="InterPro" id="IPR006121">
    <property type="entry name" value="HMA_dom"/>
</dbReference>
<keyword evidence="4" id="KW-1185">Reference proteome</keyword>
<accession>A0A133XNK4</accession>
<dbReference type="InterPro" id="IPR017969">
    <property type="entry name" value="Heavy-metal-associated_CS"/>
</dbReference>
<dbReference type="InterPro" id="IPR036163">
    <property type="entry name" value="HMA_dom_sf"/>
</dbReference>
<dbReference type="PROSITE" id="PS50846">
    <property type="entry name" value="HMA_2"/>
    <property type="match status" value="1"/>
</dbReference>
<sequence length="68" mass="7393">MITFHVNDMTCGHCAGLINKALKAIDDESKVTVDLERRLVSVVSTQSTIEDIRDAIAEAGYTPTSVEL</sequence>
<dbReference type="RefSeq" id="WP_066880101.1">
    <property type="nucleotide sequence ID" value="NZ_LODL01000005.1"/>
</dbReference>
<dbReference type="AlphaFoldDB" id="A0A133XNK4"/>
<dbReference type="SUPFAM" id="SSF55008">
    <property type="entry name" value="HMA, heavy metal-associated domain"/>
    <property type="match status" value="1"/>
</dbReference>
<organism evidence="3 4">
    <name type="scientific">Dechloromonas denitrificans</name>
    <dbReference type="NCBI Taxonomy" id="281362"/>
    <lineage>
        <taxon>Bacteria</taxon>
        <taxon>Pseudomonadati</taxon>
        <taxon>Pseudomonadota</taxon>
        <taxon>Betaproteobacteria</taxon>
        <taxon>Rhodocyclales</taxon>
        <taxon>Azonexaceae</taxon>
        <taxon>Dechloromonas</taxon>
    </lineage>
</organism>
<evidence type="ECO:0000313" key="3">
    <source>
        <dbReference type="EMBL" id="KXB32524.1"/>
    </source>
</evidence>
<evidence type="ECO:0000256" key="1">
    <source>
        <dbReference type="ARBA" id="ARBA00022723"/>
    </source>
</evidence>
<dbReference type="CDD" id="cd00371">
    <property type="entry name" value="HMA"/>
    <property type="match status" value="1"/>
</dbReference>
<dbReference type="STRING" id="281362.AT959_02230"/>
<feature type="domain" description="HMA" evidence="2">
    <location>
        <begin position="1"/>
        <end position="64"/>
    </location>
</feature>
<dbReference type="PROSITE" id="PS01047">
    <property type="entry name" value="HMA_1"/>
    <property type="match status" value="1"/>
</dbReference>
<protein>
    <recommendedName>
        <fullName evidence="2">HMA domain-containing protein</fullName>
    </recommendedName>
</protein>
<reference evidence="3 4" key="1">
    <citation type="submission" date="2015-12" db="EMBL/GenBank/DDBJ databases">
        <title>Nitrous oxide reduction kinetics distinguish bacteria harboring typical versus atypical NosZ.</title>
        <authorList>
            <person name="Yoon S."/>
            <person name="Nissen S."/>
            <person name="Park D."/>
            <person name="Sanford R.A."/>
            <person name="Loeffler F.E."/>
        </authorList>
    </citation>
    <scope>NUCLEOTIDE SEQUENCE [LARGE SCALE GENOMIC DNA]</scope>
    <source>
        <strain evidence="3 4">ATCC BAA-841</strain>
    </source>
</reference>
<gene>
    <name evidence="3" type="ORF">AT959_02230</name>
</gene>
<dbReference type="GO" id="GO:0006825">
    <property type="term" value="P:copper ion transport"/>
    <property type="evidence" value="ECO:0007669"/>
    <property type="project" value="InterPro"/>
</dbReference>
<dbReference type="GO" id="GO:0005507">
    <property type="term" value="F:copper ion binding"/>
    <property type="evidence" value="ECO:0007669"/>
    <property type="project" value="InterPro"/>
</dbReference>
<dbReference type="PRINTS" id="PR00944">
    <property type="entry name" value="CUEXPORT"/>
</dbReference>
<dbReference type="Gene3D" id="3.30.70.100">
    <property type="match status" value="1"/>
</dbReference>
<evidence type="ECO:0000259" key="2">
    <source>
        <dbReference type="PROSITE" id="PS50846"/>
    </source>
</evidence>
<dbReference type="Pfam" id="PF00403">
    <property type="entry name" value="HMA"/>
    <property type="match status" value="1"/>
</dbReference>
<proteinExistence type="predicted"/>
<dbReference type="Proteomes" id="UP000070186">
    <property type="component" value="Unassembled WGS sequence"/>
</dbReference>
<name>A0A133XNK4_9RHOO</name>
<comment type="caution">
    <text evidence="3">The sequence shown here is derived from an EMBL/GenBank/DDBJ whole genome shotgun (WGS) entry which is preliminary data.</text>
</comment>